<evidence type="ECO:0000313" key="5">
    <source>
        <dbReference type="Proteomes" id="UP001318040"/>
    </source>
</evidence>
<dbReference type="AlphaFoldDB" id="A0AAJ7TNX5"/>
<name>A0AAJ7TNX5_PETMA</name>
<dbReference type="InterPro" id="IPR032675">
    <property type="entry name" value="LRR_dom_sf"/>
</dbReference>
<keyword evidence="5" id="KW-1185">Reference proteome</keyword>
<dbReference type="SMART" id="SM00369">
    <property type="entry name" value="LRR_TYP"/>
    <property type="match status" value="5"/>
</dbReference>
<keyword evidence="2" id="KW-0677">Repeat</keyword>
<dbReference type="GeneID" id="116948373"/>
<dbReference type="Pfam" id="PF25344">
    <property type="entry name" value="PH_LRR1"/>
    <property type="match status" value="1"/>
</dbReference>
<dbReference type="Gene3D" id="3.80.10.10">
    <property type="entry name" value="Ribonuclease Inhibitor"/>
    <property type="match status" value="1"/>
</dbReference>
<sequence length="445" mass="47991">MRLQCDVETSSRLLPSCGLRGRGRGIWSALTIGARGGGAGSAAAGGAGGGGGDGGDKDGRNAHGQLWLMVCSSKDKAGSRYKLKGNIEQLFTKFVDEGKATVRLKEPPVDLCLSKASTVGLKGFLSALRLAHQDHNVSSMHISSLAPARSSDVEKPRERMTVLARADYPLIAGFPSSLQTLQVSNCRLSRVDSRMLSLRHLCRLDLSHNHVRELTAALSSLGCLAELVLADNHLEAFPSALCSDDSALRRSLRLLDLSRNRLRSLPHNFGRLSELAHLRLDDNRLTALWRGLGRPNAGVGRLRSLSAARNAVARLPGGFARLRLDVLDLHGNPLEQPRPRDLVAVRLLLPPTLAELAARAAKACRLPYCPASVPAELCRWLDAAEPCEGCGSFALDSFVAASLPLDLRCIATQVVLLDHGGRGQEAPRLVFFCSRACHQRFILKL</sequence>
<evidence type="ECO:0000259" key="4">
    <source>
        <dbReference type="Pfam" id="PF25344"/>
    </source>
</evidence>
<dbReference type="CTD" id="122769"/>
<evidence type="ECO:0000313" key="9">
    <source>
        <dbReference type="RefSeq" id="XP_032820875.1"/>
    </source>
</evidence>
<dbReference type="RefSeq" id="XP_032820872.1">
    <property type="nucleotide sequence ID" value="XM_032964981.1"/>
</dbReference>
<dbReference type="InterPro" id="IPR057437">
    <property type="entry name" value="PIF1/LRR1_PH"/>
</dbReference>
<keyword evidence="3" id="KW-0539">Nucleus</keyword>
<organism evidence="5 8">
    <name type="scientific">Petromyzon marinus</name>
    <name type="common">Sea lamprey</name>
    <dbReference type="NCBI Taxonomy" id="7757"/>
    <lineage>
        <taxon>Eukaryota</taxon>
        <taxon>Metazoa</taxon>
        <taxon>Chordata</taxon>
        <taxon>Craniata</taxon>
        <taxon>Vertebrata</taxon>
        <taxon>Cyclostomata</taxon>
        <taxon>Hyperoartia</taxon>
        <taxon>Petromyzontiformes</taxon>
        <taxon>Petromyzontidae</taxon>
        <taxon>Petromyzon</taxon>
    </lineage>
</organism>
<dbReference type="InterPro" id="IPR001611">
    <property type="entry name" value="Leu-rich_rpt"/>
</dbReference>
<proteinExistence type="predicted"/>
<dbReference type="Proteomes" id="UP001318040">
    <property type="component" value="Chromosome 33"/>
</dbReference>
<evidence type="ECO:0000256" key="2">
    <source>
        <dbReference type="ARBA" id="ARBA00022737"/>
    </source>
</evidence>
<dbReference type="PROSITE" id="PS51450">
    <property type="entry name" value="LRR"/>
    <property type="match status" value="1"/>
</dbReference>
<gene>
    <name evidence="6 7 8 9" type="primary">LRR1</name>
</gene>
<dbReference type="InterPro" id="IPR050216">
    <property type="entry name" value="LRR_domain-containing"/>
</dbReference>
<evidence type="ECO:0000313" key="6">
    <source>
        <dbReference type="RefSeq" id="XP_032820872.1"/>
    </source>
</evidence>
<evidence type="ECO:0000256" key="3">
    <source>
        <dbReference type="ARBA" id="ARBA00023242"/>
    </source>
</evidence>
<evidence type="ECO:0000313" key="8">
    <source>
        <dbReference type="RefSeq" id="XP_032820874.1"/>
    </source>
</evidence>
<dbReference type="InterPro" id="IPR003591">
    <property type="entry name" value="Leu-rich_rpt_typical-subtyp"/>
</dbReference>
<dbReference type="KEGG" id="pmrn:116948373"/>
<dbReference type="Pfam" id="PF00560">
    <property type="entry name" value="LRR_1"/>
    <property type="match status" value="1"/>
</dbReference>
<dbReference type="RefSeq" id="XP_032820874.1">
    <property type="nucleotide sequence ID" value="XM_032964983.1"/>
</dbReference>
<dbReference type="SUPFAM" id="SSF52058">
    <property type="entry name" value="L domain-like"/>
    <property type="match status" value="1"/>
</dbReference>
<protein>
    <submittedName>
        <fullName evidence="6 7">Leucine-rich repeat protein 1</fullName>
    </submittedName>
</protein>
<dbReference type="RefSeq" id="XP_032820873.1">
    <property type="nucleotide sequence ID" value="XM_032964982.1"/>
</dbReference>
<keyword evidence="1" id="KW-0433">Leucine-rich repeat</keyword>
<dbReference type="GO" id="GO:0005737">
    <property type="term" value="C:cytoplasm"/>
    <property type="evidence" value="ECO:0007669"/>
    <property type="project" value="TreeGrafter"/>
</dbReference>
<dbReference type="PANTHER" id="PTHR48051:SF52">
    <property type="entry name" value="LEUCINE-RICH REPEAT PROTEIN 1"/>
    <property type="match status" value="1"/>
</dbReference>
<dbReference type="Pfam" id="PF13855">
    <property type="entry name" value="LRR_8"/>
    <property type="match status" value="1"/>
</dbReference>
<evidence type="ECO:0000313" key="7">
    <source>
        <dbReference type="RefSeq" id="XP_032820873.1"/>
    </source>
</evidence>
<feature type="domain" description="PIF1/LRR1 pleckstrin homology" evidence="4">
    <location>
        <begin position="1"/>
        <end position="139"/>
    </location>
</feature>
<dbReference type="RefSeq" id="XP_032820875.1">
    <property type="nucleotide sequence ID" value="XM_032964984.1"/>
</dbReference>
<accession>A0AAJ7TNX5</accession>
<reference evidence="6 7" key="1">
    <citation type="submission" date="2025-04" db="UniProtKB">
        <authorList>
            <consortium name="RefSeq"/>
        </authorList>
    </citation>
    <scope>IDENTIFICATION</scope>
    <source>
        <tissue evidence="6 7">Sperm</tissue>
    </source>
</reference>
<dbReference type="PANTHER" id="PTHR48051">
    <property type="match status" value="1"/>
</dbReference>
<evidence type="ECO:0000256" key="1">
    <source>
        <dbReference type="ARBA" id="ARBA00022614"/>
    </source>
</evidence>